<name>A0A0Q0BSM6_PSESX</name>
<gene>
    <name evidence="2" type="ORF">ALO94_200668</name>
</gene>
<evidence type="ECO:0000256" key="1">
    <source>
        <dbReference type="SAM" id="MobiDB-lite"/>
    </source>
</evidence>
<protein>
    <submittedName>
        <fullName evidence="2">Cytochrome C peroxidase</fullName>
    </submittedName>
</protein>
<evidence type="ECO:0000313" key="3">
    <source>
        <dbReference type="Proteomes" id="UP000050384"/>
    </source>
</evidence>
<dbReference type="GO" id="GO:0004601">
    <property type="term" value="F:peroxidase activity"/>
    <property type="evidence" value="ECO:0007669"/>
    <property type="project" value="UniProtKB-KW"/>
</dbReference>
<feature type="region of interest" description="Disordered" evidence="1">
    <location>
        <begin position="160"/>
        <end position="186"/>
    </location>
</feature>
<keyword evidence="2" id="KW-0575">Peroxidase</keyword>
<dbReference type="Proteomes" id="UP000050384">
    <property type="component" value="Unassembled WGS sequence"/>
</dbReference>
<sequence length="186" mass="20906">MAVLQLFQRLPTVTADDHFAAELAQYAFGHQLIDRVVFHEQDAGHTPGRLIERQRVPLAGVFLVQDASQCVVQRVAGQGPGLLLQWRKGCNLFARHEIAVSRDQQNRHRRGRANREQALGAVGDDQIWSIVEVQIVRAVVDTAPLEVHSPEGQQAAEQFHKTAAGRADHSYPASERVLRNRRHVHR</sequence>
<dbReference type="AlphaFoldDB" id="A0A0Q0BSM6"/>
<organism evidence="2 3">
    <name type="scientific">Pseudomonas syringae pv. spinaceae</name>
    <dbReference type="NCBI Taxonomy" id="264459"/>
    <lineage>
        <taxon>Bacteria</taxon>
        <taxon>Pseudomonadati</taxon>
        <taxon>Pseudomonadota</taxon>
        <taxon>Gammaproteobacteria</taxon>
        <taxon>Pseudomonadales</taxon>
        <taxon>Pseudomonadaceae</taxon>
        <taxon>Pseudomonas</taxon>
        <taxon>Pseudomonas syringae</taxon>
    </lineage>
</organism>
<reference evidence="2 3" key="1">
    <citation type="submission" date="2015-09" db="EMBL/GenBank/DDBJ databases">
        <title>Genome announcement of multiple Pseudomonas syringae strains.</title>
        <authorList>
            <person name="Thakur S."/>
            <person name="Wang P.W."/>
            <person name="Gong Y."/>
            <person name="Weir B.S."/>
            <person name="Guttman D.S."/>
        </authorList>
    </citation>
    <scope>NUCLEOTIDE SEQUENCE [LARGE SCALE GENOMIC DNA]</scope>
    <source>
        <strain evidence="2 3">ICMP16929</strain>
    </source>
</reference>
<keyword evidence="2" id="KW-0560">Oxidoreductase</keyword>
<dbReference type="EMBL" id="LJRI01000536">
    <property type="protein sequence ID" value="KPY97553.1"/>
    <property type="molecule type" value="Genomic_DNA"/>
</dbReference>
<accession>A0A0Q0BSM6</accession>
<evidence type="ECO:0000313" key="2">
    <source>
        <dbReference type="EMBL" id="KPY97553.1"/>
    </source>
</evidence>
<comment type="caution">
    <text evidence="2">The sequence shown here is derived from an EMBL/GenBank/DDBJ whole genome shotgun (WGS) entry which is preliminary data.</text>
</comment>
<proteinExistence type="predicted"/>